<name>A0A810PPI5_9FIRM</name>
<reference evidence="1" key="1">
    <citation type="submission" date="2020-09" db="EMBL/GenBank/DDBJ databases">
        <title>New species isolated from human feces.</title>
        <authorList>
            <person name="Kitahara M."/>
            <person name="Shigeno Y."/>
            <person name="Shime M."/>
            <person name="Matsumoto Y."/>
            <person name="Nakamura S."/>
            <person name="Motooka D."/>
            <person name="Fukuoka S."/>
            <person name="Nishikawa H."/>
            <person name="Benno Y."/>
        </authorList>
    </citation>
    <scope>NUCLEOTIDE SEQUENCE</scope>
    <source>
        <strain evidence="1">MM35</strain>
    </source>
</reference>
<proteinExistence type="predicted"/>
<organism evidence="1 2">
    <name type="scientific">Vescimonas fastidiosa</name>
    <dbReference type="NCBI Taxonomy" id="2714353"/>
    <lineage>
        <taxon>Bacteria</taxon>
        <taxon>Bacillati</taxon>
        <taxon>Bacillota</taxon>
        <taxon>Clostridia</taxon>
        <taxon>Eubacteriales</taxon>
        <taxon>Oscillospiraceae</taxon>
        <taxon>Vescimonas</taxon>
    </lineage>
</organism>
<accession>A0A810PPI5</accession>
<keyword evidence="2" id="KW-1185">Reference proteome</keyword>
<dbReference type="Proteomes" id="UP000681343">
    <property type="component" value="Chromosome"/>
</dbReference>
<dbReference type="AlphaFoldDB" id="A0A810PPI5"/>
<protein>
    <submittedName>
        <fullName evidence="1">Uncharacterized protein</fullName>
    </submittedName>
</protein>
<gene>
    <name evidence="1" type="ORF">MM35RIKEN_08300</name>
</gene>
<evidence type="ECO:0000313" key="2">
    <source>
        <dbReference type="Proteomes" id="UP000681343"/>
    </source>
</evidence>
<evidence type="ECO:0000313" key="1">
    <source>
        <dbReference type="EMBL" id="BCK78638.1"/>
    </source>
</evidence>
<dbReference type="KEGG" id="vfa:MM35RIKEN_08300"/>
<sequence length="171" mass="20277">MPTDNFWYGTRLTERGNVFTADGYHTFLCIEPMRLFAERMEIPNVEWILLGGYGKLKRSWIESVMERKGNIPVFMIGSKLFKDVWRAPLIQEYPPLLYRPAEKTLPHCSECKYCYSVRQGKRGLWRACRHYKIVRQDKDSGGRHILGRYAAVSPQWCPKRPETNWRFTKRV</sequence>
<dbReference type="EMBL" id="AP023415">
    <property type="protein sequence ID" value="BCK78638.1"/>
    <property type="molecule type" value="Genomic_DNA"/>
</dbReference>